<dbReference type="EMBL" id="SXEU01000001">
    <property type="protein sequence ID" value="NFV15327.1"/>
    <property type="molecule type" value="Genomic_DNA"/>
</dbReference>
<sequence>MTNSDLDEFDLAGLNLTEEQKSQLRELDIGMDRIINLAAGIKPFDIEEIKTLNKSKTKTWNKNRFYK</sequence>
<name>A0A6G4HQ94_CLOBO</name>
<comment type="caution">
    <text evidence="2">The sequence shown here is derived from an EMBL/GenBank/DDBJ whole genome shotgun (WGS) entry which is preliminary data.</text>
</comment>
<dbReference type="AlphaFoldDB" id="A0A6G4HQ94"/>
<dbReference type="RefSeq" id="WP_061311381.1">
    <property type="nucleotide sequence ID" value="NZ_JACBCU010000001.1"/>
</dbReference>
<accession>A0A6G4HQ94</accession>
<organism evidence="2">
    <name type="scientific">Clostridium botulinum</name>
    <dbReference type="NCBI Taxonomy" id="1491"/>
    <lineage>
        <taxon>Bacteria</taxon>
        <taxon>Bacillati</taxon>
        <taxon>Bacillota</taxon>
        <taxon>Clostridia</taxon>
        <taxon>Eubacteriales</taxon>
        <taxon>Clostridiaceae</taxon>
        <taxon>Clostridium</taxon>
    </lineage>
</organism>
<reference evidence="2" key="1">
    <citation type="submission" date="2019-04" db="EMBL/GenBank/DDBJ databases">
        <title>Genome sequencing of Clostridium botulinum Groups I-IV and Clostridium butyricum.</title>
        <authorList>
            <person name="Brunt J."/>
            <person name="Van Vliet A.H.M."/>
            <person name="Stringer S.C."/>
            <person name="Carter A.T."/>
            <person name="Peck M.W."/>
        </authorList>
    </citation>
    <scope>NUCLEOTIDE SEQUENCE</scope>
    <source>
        <strain evidence="2">751/1</strain>
    </source>
</reference>
<evidence type="ECO:0000313" key="2">
    <source>
        <dbReference type="EMBL" id="NFV15327.1"/>
    </source>
</evidence>
<gene>
    <name evidence="1" type="ORF">FDG29_01420</name>
    <name evidence="2" type="ORF">FDG29_03995</name>
</gene>
<evidence type="ECO:0000313" key="1">
    <source>
        <dbReference type="EMBL" id="NFV14840.1"/>
    </source>
</evidence>
<protein>
    <submittedName>
        <fullName evidence="2">Uncharacterized protein</fullName>
    </submittedName>
</protein>
<proteinExistence type="predicted"/>
<dbReference type="EMBL" id="SXEU01000001">
    <property type="protein sequence ID" value="NFV14840.1"/>
    <property type="molecule type" value="Genomic_DNA"/>
</dbReference>